<dbReference type="Gene3D" id="3.40.630.30">
    <property type="match status" value="1"/>
</dbReference>
<protein>
    <submittedName>
        <fullName evidence="4">GNAT family N-acetyltransferase</fullName>
        <ecNumber evidence="4">2.3.1.-</ecNumber>
    </submittedName>
</protein>
<dbReference type="InterPro" id="IPR050832">
    <property type="entry name" value="Bact_Acetyltransf"/>
</dbReference>
<dbReference type="Pfam" id="PF00583">
    <property type="entry name" value="Acetyltransf_1"/>
    <property type="match status" value="2"/>
</dbReference>
<dbReference type="InterPro" id="IPR016181">
    <property type="entry name" value="Acyl_CoA_acyltransferase"/>
</dbReference>
<keyword evidence="5" id="KW-1185">Reference proteome</keyword>
<dbReference type="SUPFAM" id="SSF55729">
    <property type="entry name" value="Acyl-CoA N-acyltransferases (Nat)"/>
    <property type="match status" value="2"/>
</dbReference>
<evidence type="ECO:0000313" key="4">
    <source>
        <dbReference type="EMBL" id="MFC4135710.1"/>
    </source>
</evidence>
<evidence type="ECO:0000259" key="3">
    <source>
        <dbReference type="PROSITE" id="PS51186"/>
    </source>
</evidence>
<dbReference type="EC" id="2.3.1.-" evidence="4"/>
<evidence type="ECO:0000256" key="1">
    <source>
        <dbReference type="ARBA" id="ARBA00022679"/>
    </source>
</evidence>
<proteinExistence type="predicted"/>
<dbReference type="EMBL" id="JBHSAY010000024">
    <property type="protein sequence ID" value="MFC4135710.1"/>
    <property type="molecule type" value="Genomic_DNA"/>
</dbReference>
<evidence type="ECO:0000256" key="2">
    <source>
        <dbReference type="ARBA" id="ARBA00023315"/>
    </source>
</evidence>
<feature type="domain" description="N-acetyltransferase" evidence="3">
    <location>
        <begin position="1"/>
        <end position="155"/>
    </location>
</feature>
<keyword evidence="1 4" id="KW-0808">Transferase</keyword>
<dbReference type="InterPro" id="IPR000182">
    <property type="entry name" value="GNAT_dom"/>
</dbReference>
<name>A0ABV8LZT6_9ACTN</name>
<reference evidence="5" key="1">
    <citation type="journal article" date="2019" name="Int. J. Syst. Evol. Microbiol.">
        <title>The Global Catalogue of Microorganisms (GCM) 10K type strain sequencing project: providing services to taxonomists for standard genome sequencing and annotation.</title>
        <authorList>
            <consortium name="The Broad Institute Genomics Platform"/>
            <consortium name="The Broad Institute Genome Sequencing Center for Infectious Disease"/>
            <person name="Wu L."/>
            <person name="Ma J."/>
        </authorList>
    </citation>
    <scope>NUCLEOTIDE SEQUENCE [LARGE SCALE GENOMIC DNA]</scope>
    <source>
        <strain evidence="5">CGMCC 4.7289</strain>
    </source>
</reference>
<keyword evidence="2 4" id="KW-0012">Acyltransferase</keyword>
<comment type="caution">
    <text evidence="4">The sequence shown here is derived from an EMBL/GenBank/DDBJ whole genome shotgun (WGS) entry which is preliminary data.</text>
</comment>
<dbReference type="Proteomes" id="UP001595816">
    <property type="component" value="Unassembled WGS sequence"/>
</dbReference>
<dbReference type="RefSeq" id="WP_253760694.1">
    <property type="nucleotide sequence ID" value="NZ_JAMZDZ010000001.1"/>
</dbReference>
<evidence type="ECO:0000313" key="5">
    <source>
        <dbReference type="Proteomes" id="UP001595816"/>
    </source>
</evidence>
<gene>
    <name evidence="4" type="ORF">ACFOZ4_34290</name>
</gene>
<feature type="domain" description="N-acetyltransferase" evidence="3">
    <location>
        <begin position="177"/>
        <end position="330"/>
    </location>
</feature>
<dbReference type="GO" id="GO:0016746">
    <property type="term" value="F:acyltransferase activity"/>
    <property type="evidence" value="ECO:0007669"/>
    <property type="project" value="UniProtKB-KW"/>
</dbReference>
<sequence>MEIRRLDPHDATAAAGWYEAFRSGGVADREAPTFFAAESVLGPLRDNETRHAYGAWAGDTCLGAALLHLEKPPNMHLAEIELNVPPAYRNRGVGGALFDTAIGVAADDGRTRCSTELNVPRAYTLDSHPGGRFALARGFTSVLSEQRYLLDLPFDEAGLAVLSRSATTGYTVESWTGPVTAARADVFAQMRTQMERDVPAGERDHEPPTFDADRVLSGDAATAARGWGLVTTLVLDPAGAPVGYTRIYVNADGVHAQQDDTFVLRAHRGHRLGTLAKATNMRQLAAQHPTVRHLHSWTADSNTAMRAINARFGFRPVEAMHVLEADLSRP</sequence>
<dbReference type="CDD" id="cd04301">
    <property type="entry name" value="NAT_SF"/>
    <property type="match status" value="1"/>
</dbReference>
<dbReference type="PROSITE" id="PS51186">
    <property type="entry name" value="GNAT"/>
    <property type="match status" value="2"/>
</dbReference>
<dbReference type="PANTHER" id="PTHR43877">
    <property type="entry name" value="AMINOALKYLPHOSPHONATE N-ACETYLTRANSFERASE-RELATED-RELATED"/>
    <property type="match status" value="1"/>
</dbReference>
<organism evidence="4 5">
    <name type="scientific">Hamadaea flava</name>
    <dbReference type="NCBI Taxonomy" id="1742688"/>
    <lineage>
        <taxon>Bacteria</taxon>
        <taxon>Bacillati</taxon>
        <taxon>Actinomycetota</taxon>
        <taxon>Actinomycetes</taxon>
        <taxon>Micromonosporales</taxon>
        <taxon>Micromonosporaceae</taxon>
        <taxon>Hamadaea</taxon>
    </lineage>
</organism>
<dbReference type="PANTHER" id="PTHR43877:SF1">
    <property type="entry name" value="ACETYLTRANSFERASE"/>
    <property type="match status" value="1"/>
</dbReference>
<accession>A0ABV8LZT6</accession>